<dbReference type="PANTHER" id="PTHR13251">
    <property type="entry name" value="EPILEPSY HOLOPROSENCEPHALY CANDIDATE 1/TMEM1"/>
    <property type="match status" value="1"/>
</dbReference>
<dbReference type="WBParaSite" id="SVE_0532100.1">
    <property type="protein sequence ID" value="SVE_0532100.1"/>
    <property type="gene ID" value="SVE_0532100"/>
</dbReference>
<organism evidence="3 4">
    <name type="scientific">Strongyloides venezuelensis</name>
    <name type="common">Threadworm</name>
    <dbReference type="NCBI Taxonomy" id="75913"/>
    <lineage>
        <taxon>Eukaryota</taxon>
        <taxon>Metazoa</taxon>
        <taxon>Ecdysozoa</taxon>
        <taxon>Nematoda</taxon>
        <taxon>Chromadorea</taxon>
        <taxon>Rhabditida</taxon>
        <taxon>Tylenchina</taxon>
        <taxon>Panagrolaimomorpha</taxon>
        <taxon>Strongyloidoidea</taxon>
        <taxon>Strongyloididae</taxon>
        <taxon>Strongyloides</taxon>
    </lineage>
</organism>
<accession>A0A0K0F920</accession>
<evidence type="ECO:0000259" key="2">
    <source>
        <dbReference type="Pfam" id="PF23036"/>
    </source>
</evidence>
<dbReference type="GO" id="GO:0006891">
    <property type="term" value="P:intra-Golgi vesicle-mediated transport"/>
    <property type="evidence" value="ECO:0007669"/>
    <property type="project" value="TreeGrafter"/>
</dbReference>
<reference evidence="4" key="2">
    <citation type="submission" date="2015-08" db="UniProtKB">
        <authorList>
            <consortium name="WormBaseParasite"/>
        </authorList>
    </citation>
    <scope>IDENTIFICATION</scope>
</reference>
<feature type="compositionally biased region" description="Low complexity" evidence="1">
    <location>
        <begin position="1184"/>
        <end position="1199"/>
    </location>
</feature>
<name>A0A0K0F920_STRVS</name>
<dbReference type="GO" id="GO:0034498">
    <property type="term" value="P:early endosome to Golgi transport"/>
    <property type="evidence" value="ECO:0007669"/>
    <property type="project" value="TreeGrafter"/>
</dbReference>
<reference evidence="3" key="1">
    <citation type="submission" date="2014-07" db="EMBL/GenBank/DDBJ databases">
        <authorList>
            <person name="Martin A.A"/>
            <person name="De Silva N."/>
        </authorList>
    </citation>
    <scope>NUCLEOTIDE SEQUENCE</scope>
</reference>
<feature type="domain" description="TRAPPC10/Trs130 N-terminal" evidence="2">
    <location>
        <begin position="16"/>
        <end position="299"/>
    </location>
</feature>
<dbReference type="AlphaFoldDB" id="A0A0K0F920"/>
<dbReference type="InterPro" id="IPR045126">
    <property type="entry name" value="TRAPPC10/Trs130"/>
</dbReference>
<feature type="region of interest" description="Disordered" evidence="1">
    <location>
        <begin position="1169"/>
        <end position="1200"/>
    </location>
</feature>
<dbReference type="InterPro" id="IPR056913">
    <property type="entry name" value="TRAPPC10/Trs130_N"/>
</dbReference>
<evidence type="ECO:0000313" key="4">
    <source>
        <dbReference type="WBParaSite" id="SVE_0532100.1"/>
    </source>
</evidence>
<dbReference type="Pfam" id="PF23036">
    <property type="entry name" value="TRAPPC10_1st"/>
    <property type="match status" value="1"/>
</dbReference>
<dbReference type="STRING" id="75913.A0A0K0F920"/>
<dbReference type="GO" id="GO:1990071">
    <property type="term" value="C:TRAPPII protein complex"/>
    <property type="evidence" value="ECO:0007669"/>
    <property type="project" value="InterPro"/>
</dbReference>
<sequence>MDEPHFLNIQRSYQILFSYAGAEESKEHIGNKITGDEHVYSLSWRRDSKQYPYPFQIKFTTRFEKYNEHKALDPKDEEIKHFKKIPFLHIFFINCSTAEEYRSKIRHEVSEWFANLNNIEKSQWIIVFDSKNAREKKSRGQVMERIKSDFSSYFSRVIEVYDRASLSVLESTITASILVSIETYATMLESFLFYEKQHFTNTKFNLIAYSNGFFILMHFYWSIGLLETVLSQLDDQKMFLDDIVESYSKNFNTYEWGKRNETFDQFELLSTLMDSKQIINFNSPAIIPYLRKYILAQQIMTSFAIYFNKSKKAINSDVNENLERLAILKIDISSIILNSLYETIQKIKSDINLLSLRIDPFVYNIWIVLIVLECFEFASILTPQVFSSDLGSNNICLLLKIKCDSMKFSWEEMKKRSFKLSKEELKKLPIHGPFFGNEINLLSKFRDCLTNSEDFQLYMESSFVEAIVEMKKLKYFRNSIYISYSLAEIYKEMDNFEGALKVKVENVKDILFAGECHGAMTKLLIREVVQEIIHFPDKDFYIKELYLFCYYGLNYASNDEGRELYQNLLFDLPLDEIVDKVEIPSWLKNQIPFQISYNGMNNHLIKCTADKEEEFIFSISTTLPLEIIDSKVKIYFRSVNREILASLAKKRLLFMCKFNSEEMVNRFGCLHKGGSPEIEHKNDNNLVAFDSTSLENNEGKLLPKVVNKFSALLKFSQTGLFMFEYAEIMLKGSLKFIVKNNLSYQGTNESQLFKPLFKNVFVIVDNDPPAIIFGEEFENNSNYLLLAGVVQTIHITLSAGSKNLDESILSIEPKSGSDDRLEFMGSDGKWSNKVCINVQKLNAREKVEIEIHLYLPTARLSFSNWEDPPVTKKILFKWMESNSTMKIDFKPLINIITTTSIMDNKALFEMEIYRKHGKDLIIQPIDAQFQHLLKDGDMDIKEFKIDINRLNVDIIEKLDINSVYSIVWLLTNHQKRIIAALNPILKYKLIFKYKVLTFDISEKKYIEIPFERGYQLISEFNFAFPAIEYEICAQLLSEQPQSVICRALSTCEMILSIRSITRVVETIIVGLDADPGIWKINNRYKQLTIKDSGLGQITFSIIPLVVGFLPYPNITIFSFNKEHGQPEKMKETVDNYPQVIGKQLCTFSRTKGKQIHVLGQITMENASSTSSLPILNHKNHNRGESNVSSSRSSLRSSARQKLQKFFDK</sequence>
<dbReference type="GO" id="GO:0005829">
    <property type="term" value="C:cytosol"/>
    <property type="evidence" value="ECO:0007669"/>
    <property type="project" value="GOC"/>
</dbReference>
<protein>
    <submittedName>
        <fullName evidence="4">Trafficking protein particle complex subunit 10 (inferred by orthology to a human protein)</fullName>
    </submittedName>
</protein>
<dbReference type="PANTHER" id="PTHR13251:SF3">
    <property type="entry name" value="TRAFFICKING PROTEIN PARTICLE COMPLEX SUBUNIT 10"/>
    <property type="match status" value="1"/>
</dbReference>
<evidence type="ECO:0000313" key="3">
    <source>
        <dbReference type="Proteomes" id="UP000035680"/>
    </source>
</evidence>
<dbReference type="Proteomes" id="UP000035680">
    <property type="component" value="Unassembled WGS sequence"/>
</dbReference>
<proteinExistence type="predicted"/>
<keyword evidence="3" id="KW-1185">Reference proteome</keyword>
<evidence type="ECO:0000256" key="1">
    <source>
        <dbReference type="SAM" id="MobiDB-lite"/>
    </source>
</evidence>